<proteinExistence type="evidence at transcript level"/>
<reference evidence="2" key="1">
    <citation type="journal article" date="2007" name="BMC Genomics">
        <title>An insight into the sialome of the oriental rat flea, Xenopsylla cheopis (Rots).</title>
        <authorList>
            <person name="Andersen J.F."/>
            <person name="Hinnebusch B.J."/>
            <person name="Lucas D.A."/>
            <person name="Conrads T.P."/>
            <person name="Veenstra T.D."/>
            <person name="Pham V.M."/>
            <person name="Ribeiro J.M."/>
        </authorList>
    </citation>
    <scope>NUCLEOTIDE SEQUENCE</scope>
    <source>
        <tissue evidence="2">Salivary gland</tissue>
    </source>
</reference>
<dbReference type="AlphaFoldDB" id="A2IAD3"/>
<evidence type="ECO:0000313" key="2">
    <source>
        <dbReference type="EMBL" id="ABM55453.1"/>
    </source>
</evidence>
<organism evidence="2">
    <name type="scientific">Xenopsylla cheopis</name>
    <name type="common">Oriental rat flea</name>
    <name type="synonym">Pulex cheopis</name>
    <dbReference type="NCBI Taxonomy" id="163159"/>
    <lineage>
        <taxon>Eukaryota</taxon>
        <taxon>Metazoa</taxon>
        <taxon>Ecdysozoa</taxon>
        <taxon>Arthropoda</taxon>
        <taxon>Hexapoda</taxon>
        <taxon>Insecta</taxon>
        <taxon>Pterygota</taxon>
        <taxon>Neoptera</taxon>
        <taxon>Endopterygota</taxon>
        <taxon>Siphonaptera</taxon>
        <taxon>Pulicidae</taxon>
        <taxon>Xenopsyllinae</taxon>
        <taxon>Xenopsylla</taxon>
    </lineage>
</organism>
<dbReference type="EMBL" id="EF179447">
    <property type="protein sequence ID" value="ABM55453.1"/>
    <property type="molecule type" value="mRNA"/>
</dbReference>
<sequence length="86" mass="9192">MKFILLLAIAFVAFEAVVAAGSKDSCKARAGVRLTSQGSLQVPNICKPNENDDKCNHFCKNECGAKKGTCSGQTTAQPNLCFCTYN</sequence>
<feature type="signal peptide" evidence="1">
    <location>
        <begin position="1"/>
        <end position="19"/>
    </location>
</feature>
<keyword evidence="1" id="KW-0732">Signal</keyword>
<accession>A2IAD3</accession>
<evidence type="ECO:0000256" key="1">
    <source>
        <dbReference type="SAM" id="SignalP"/>
    </source>
</evidence>
<feature type="chain" id="PRO_5002643859" evidence="1">
    <location>
        <begin position="20"/>
        <end position="86"/>
    </location>
</feature>
<protein>
    <submittedName>
        <fullName evidence="2">Putative secreted salivary protein</fullName>
    </submittedName>
</protein>
<name>A2IAD3_XENCH</name>